<feature type="transmembrane region" description="Helical" evidence="2">
    <location>
        <begin position="27"/>
        <end position="46"/>
    </location>
</feature>
<feature type="transmembrane region" description="Helical" evidence="2">
    <location>
        <begin position="211"/>
        <end position="231"/>
    </location>
</feature>
<evidence type="ECO:0000313" key="3">
    <source>
        <dbReference type="EMBL" id="QGG96821.1"/>
    </source>
</evidence>
<keyword evidence="4" id="KW-1185">Reference proteome</keyword>
<evidence type="ECO:0008006" key="5">
    <source>
        <dbReference type="Google" id="ProtNLM"/>
    </source>
</evidence>
<feature type="compositionally biased region" description="Low complexity" evidence="1">
    <location>
        <begin position="1"/>
        <end position="20"/>
    </location>
</feature>
<keyword evidence="2" id="KW-1133">Transmembrane helix</keyword>
<evidence type="ECO:0000313" key="4">
    <source>
        <dbReference type="Proteomes" id="UP000334019"/>
    </source>
</evidence>
<feature type="transmembrane region" description="Helical" evidence="2">
    <location>
        <begin position="66"/>
        <end position="89"/>
    </location>
</feature>
<reference evidence="3 4" key="1">
    <citation type="submission" date="2019-11" db="EMBL/GenBank/DDBJ databases">
        <authorList>
            <person name="He Y."/>
        </authorList>
    </citation>
    <scope>NUCLEOTIDE SEQUENCE [LARGE SCALE GENOMIC DNA]</scope>
    <source>
        <strain evidence="3 4">SCSIO 58843</strain>
    </source>
</reference>
<sequence length="233" mass="24824">MSTILDPVTDLDTTDTPSTTGRPRWPLFGALAGVTALAAAFTGMPADLTEEDWSSGPEVLDLLDRGNYHVAFILGLVSVAALLITASAWRRWAERNAPDDLAARTIPTALAATAAMNILGYSLMGSMALYLPGGVDEGWLSREAMFVNFTLLDFGVLLGWWGGLVAAGCVASLAFRKDRVLPRWMGVASVLLMLPPVAMALIMALPGMPGFTMPIWLTVVSVGMVLSRTAARR</sequence>
<dbReference type="EMBL" id="CP045851">
    <property type="protein sequence ID" value="QGG96821.1"/>
    <property type="molecule type" value="Genomic_DNA"/>
</dbReference>
<protein>
    <recommendedName>
        <fullName evidence="5">DUF4386 family protein</fullName>
    </recommendedName>
</protein>
<feature type="region of interest" description="Disordered" evidence="1">
    <location>
        <begin position="1"/>
        <end position="22"/>
    </location>
</feature>
<evidence type="ECO:0000256" key="2">
    <source>
        <dbReference type="SAM" id="Phobius"/>
    </source>
</evidence>
<dbReference type="AlphaFoldDB" id="A0A5Q2RQI4"/>
<keyword evidence="2" id="KW-0812">Transmembrane</keyword>
<dbReference type="Proteomes" id="UP000334019">
    <property type="component" value="Chromosome"/>
</dbReference>
<proteinExistence type="predicted"/>
<feature type="transmembrane region" description="Helical" evidence="2">
    <location>
        <begin position="109"/>
        <end position="131"/>
    </location>
</feature>
<name>A0A5Q2RQI4_9ACTN</name>
<organism evidence="3 4">
    <name type="scientific">Actinomarinicola tropica</name>
    <dbReference type="NCBI Taxonomy" id="2789776"/>
    <lineage>
        <taxon>Bacteria</taxon>
        <taxon>Bacillati</taxon>
        <taxon>Actinomycetota</taxon>
        <taxon>Acidimicrobiia</taxon>
        <taxon>Acidimicrobiales</taxon>
        <taxon>Iamiaceae</taxon>
        <taxon>Actinomarinicola</taxon>
    </lineage>
</organism>
<gene>
    <name evidence="3" type="ORF">GH723_17905</name>
</gene>
<dbReference type="KEGG" id="atq:GH723_17905"/>
<keyword evidence="2" id="KW-0472">Membrane</keyword>
<dbReference type="RefSeq" id="WP_153760923.1">
    <property type="nucleotide sequence ID" value="NZ_CP045851.1"/>
</dbReference>
<feature type="transmembrane region" description="Helical" evidence="2">
    <location>
        <begin position="187"/>
        <end position="205"/>
    </location>
</feature>
<accession>A0A5Q2RQI4</accession>
<evidence type="ECO:0000256" key="1">
    <source>
        <dbReference type="SAM" id="MobiDB-lite"/>
    </source>
</evidence>
<feature type="transmembrane region" description="Helical" evidence="2">
    <location>
        <begin position="151"/>
        <end position="175"/>
    </location>
</feature>